<evidence type="ECO:0000256" key="1">
    <source>
        <dbReference type="SAM" id="MobiDB-lite"/>
    </source>
</evidence>
<name>A0ABW1WH07_9HYPH</name>
<gene>
    <name evidence="2" type="ORF">ACFQDP_00625</name>
</gene>
<dbReference type="EMBL" id="JBHSTT010000006">
    <property type="protein sequence ID" value="MFC6387862.1"/>
    <property type="molecule type" value="Genomic_DNA"/>
</dbReference>
<evidence type="ECO:0000313" key="2">
    <source>
        <dbReference type="EMBL" id="MFC6387862.1"/>
    </source>
</evidence>
<dbReference type="RefSeq" id="WP_009866335.1">
    <property type="nucleotide sequence ID" value="NZ_JBHSTT010000006.1"/>
</dbReference>
<sequence>MAADPAAPLRLTDRPSALAFVQGLLATMDALEAVLARESDGVRAGRIAQALAEAAPKSDLAAAYMNGLEAAKANAIALARFAPEGLEALKVAQHRFAAVVETNQQVLATARTVSESLIKTLAEEIGKARTPTVYGRPSHSPSPYGRGAGQSGPLVLSRSL</sequence>
<dbReference type="Proteomes" id="UP001596237">
    <property type="component" value="Unassembled WGS sequence"/>
</dbReference>
<comment type="caution">
    <text evidence="2">The sequence shown here is derived from an EMBL/GenBank/DDBJ whole genome shotgun (WGS) entry which is preliminary data.</text>
</comment>
<evidence type="ECO:0008006" key="4">
    <source>
        <dbReference type="Google" id="ProtNLM"/>
    </source>
</evidence>
<feature type="region of interest" description="Disordered" evidence="1">
    <location>
        <begin position="129"/>
        <end position="160"/>
    </location>
</feature>
<proteinExistence type="predicted"/>
<protein>
    <recommendedName>
        <fullName evidence="4">Flagellar basal-body protein FlbY</fullName>
    </recommendedName>
</protein>
<evidence type="ECO:0000313" key="3">
    <source>
        <dbReference type="Proteomes" id="UP001596237"/>
    </source>
</evidence>
<keyword evidence="3" id="KW-1185">Reference proteome</keyword>
<reference evidence="3" key="1">
    <citation type="journal article" date="2019" name="Int. J. Syst. Evol. Microbiol.">
        <title>The Global Catalogue of Microorganisms (GCM) 10K type strain sequencing project: providing services to taxonomists for standard genome sequencing and annotation.</title>
        <authorList>
            <consortium name="The Broad Institute Genomics Platform"/>
            <consortium name="The Broad Institute Genome Sequencing Center for Infectious Disease"/>
            <person name="Wu L."/>
            <person name="Ma J."/>
        </authorList>
    </citation>
    <scope>NUCLEOTIDE SEQUENCE [LARGE SCALE GENOMIC DNA]</scope>
    <source>
        <strain evidence="3">CCUG 36916</strain>
    </source>
</reference>
<organism evidence="2 3">
    <name type="scientific">Methylorubrum zatmanii</name>
    <dbReference type="NCBI Taxonomy" id="29429"/>
    <lineage>
        <taxon>Bacteria</taxon>
        <taxon>Pseudomonadati</taxon>
        <taxon>Pseudomonadota</taxon>
        <taxon>Alphaproteobacteria</taxon>
        <taxon>Hyphomicrobiales</taxon>
        <taxon>Methylobacteriaceae</taxon>
        <taxon>Methylorubrum</taxon>
    </lineage>
</organism>
<accession>A0ABW1WH07</accession>